<evidence type="ECO:0000313" key="2">
    <source>
        <dbReference type="EMBL" id="KAF0042938.1"/>
    </source>
</evidence>
<evidence type="ECO:0000313" key="3">
    <source>
        <dbReference type="Proteomes" id="UP000438429"/>
    </source>
</evidence>
<evidence type="ECO:0000256" key="1">
    <source>
        <dbReference type="SAM" id="Phobius"/>
    </source>
</evidence>
<dbReference type="AlphaFoldDB" id="A0A6A4TET2"/>
<organism evidence="2 3">
    <name type="scientific">Scophthalmus maximus</name>
    <name type="common">Turbot</name>
    <name type="synonym">Psetta maxima</name>
    <dbReference type="NCBI Taxonomy" id="52904"/>
    <lineage>
        <taxon>Eukaryota</taxon>
        <taxon>Metazoa</taxon>
        <taxon>Chordata</taxon>
        <taxon>Craniata</taxon>
        <taxon>Vertebrata</taxon>
        <taxon>Euteleostomi</taxon>
        <taxon>Actinopterygii</taxon>
        <taxon>Neopterygii</taxon>
        <taxon>Teleostei</taxon>
        <taxon>Neoteleostei</taxon>
        <taxon>Acanthomorphata</taxon>
        <taxon>Carangaria</taxon>
        <taxon>Pleuronectiformes</taxon>
        <taxon>Pleuronectoidei</taxon>
        <taxon>Scophthalmidae</taxon>
        <taxon>Scophthalmus</taxon>
    </lineage>
</organism>
<keyword evidence="1" id="KW-0812">Transmembrane</keyword>
<dbReference type="EMBL" id="VEVO01000004">
    <property type="protein sequence ID" value="KAF0042938.1"/>
    <property type="molecule type" value="Genomic_DNA"/>
</dbReference>
<sequence length="95" mass="10791">MMGWRTATSSVRLGRFQCPTVLVNGASCLFHYDRDTQEEDIICDALRVFFSSSPLQIRRSVAATSTVVVVAVVFFFFFFLRVKEETEKKRSGTAQ</sequence>
<gene>
    <name evidence="2" type="ORF">F2P81_004275</name>
</gene>
<keyword evidence="1" id="KW-1133">Transmembrane helix</keyword>
<name>A0A6A4TET2_SCOMX</name>
<feature type="transmembrane region" description="Helical" evidence="1">
    <location>
        <begin position="61"/>
        <end position="80"/>
    </location>
</feature>
<comment type="caution">
    <text evidence="2">The sequence shown here is derived from an EMBL/GenBank/DDBJ whole genome shotgun (WGS) entry which is preliminary data.</text>
</comment>
<keyword evidence="1" id="KW-0472">Membrane</keyword>
<accession>A0A6A4TET2</accession>
<proteinExistence type="predicted"/>
<dbReference type="Proteomes" id="UP000438429">
    <property type="component" value="Unassembled WGS sequence"/>
</dbReference>
<protein>
    <submittedName>
        <fullName evidence="2">Uncharacterized protein</fullName>
    </submittedName>
</protein>
<reference evidence="2 3" key="1">
    <citation type="submission" date="2019-06" db="EMBL/GenBank/DDBJ databases">
        <title>Draft genomes of female and male turbot (Scophthalmus maximus).</title>
        <authorList>
            <person name="Xu H."/>
            <person name="Xu X.-W."/>
            <person name="Shao C."/>
            <person name="Chen S."/>
        </authorList>
    </citation>
    <scope>NUCLEOTIDE SEQUENCE [LARGE SCALE GENOMIC DNA]</scope>
    <source>
        <strain evidence="2">Ysfricsl-2016a</strain>
        <tissue evidence="2">Blood</tissue>
    </source>
</reference>